<dbReference type="InterPro" id="IPR053781">
    <property type="entry name" value="F-box_AtFBL13-like"/>
</dbReference>
<accession>A0A8R7RCH0</accession>
<dbReference type="Proteomes" id="UP000015106">
    <property type="component" value="Unassembled WGS sequence"/>
</dbReference>
<evidence type="ECO:0000313" key="4">
    <source>
        <dbReference type="Proteomes" id="UP000015106"/>
    </source>
</evidence>
<dbReference type="AlphaFoldDB" id="A0A8R7RCH0"/>
<protein>
    <recommendedName>
        <fullName evidence="2">F-box domain-containing protein</fullName>
    </recommendedName>
</protein>
<organism evidence="3 4">
    <name type="scientific">Triticum urartu</name>
    <name type="common">Red wild einkorn</name>
    <name type="synonym">Crithodium urartu</name>
    <dbReference type="NCBI Taxonomy" id="4572"/>
    <lineage>
        <taxon>Eukaryota</taxon>
        <taxon>Viridiplantae</taxon>
        <taxon>Streptophyta</taxon>
        <taxon>Embryophyta</taxon>
        <taxon>Tracheophyta</taxon>
        <taxon>Spermatophyta</taxon>
        <taxon>Magnoliopsida</taxon>
        <taxon>Liliopsida</taxon>
        <taxon>Poales</taxon>
        <taxon>Poaceae</taxon>
        <taxon>BOP clade</taxon>
        <taxon>Pooideae</taxon>
        <taxon>Triticodae</taxon>
        <taxon>Triticeae</taxon>
        <taxon>Triticinae</taxon>
        <taxon>Triticum</taxon>
    </lineage>
</organism>
<name>A0A8R7RCH0_TRIUA</name>
<evidence type="ECO:0000313" key="3">
    <source>
        <dbReference type="EnsemblPlants" id="TuG1812S0001789800.01.T01.s_cds32950"/>
    </source>
</evidence>
<keyword evidence="4" id="KW-1185">Reference proteome</keyword>
<dbReference type="SUPFAM" id="SSF81383">
    <property type="entry name" value="F-box domain"/>
    <property type="match status" value="1"/>
</dbReference>
<dbReference type="CDD" id="cd22160">
    <property type="entry name" value="F-box_AtFBL13-like"/>
    <property type="match status" value="1"/>
</dbReference>
<evidence type="ECO:0000259" key="2">
    <source>
        <dbReference type="Pfam" id="PF00646"/>
    </source>
</evidence>
<feature type="compositionally biased region" description="Low complexity" evidence="1">
    <location>
        <begin position="12"/>
        <end position="30"/>
    </location>
</feature>
<proteinExistence type="predicted"/>
<dbReference type="Pfam" id="PF00646">
    <property type="entry name" value="F-box"/>
    <property type="match status" value="1"/>
</dbReference>
<dbReference type="PANTHER" id="PTHR32141:SF123">
    <property type="entry name" value="F-BOX DOMAIN-CONTAINING PROTEIN"/>
    <property type="match status" value="1"/>
</dbReference>
<sequence length="146" mass="15709">GSGRKKRKRALLEAAAGGRAAGNQGPQPGAGEDEDEGAAEDRISQIPDAVLGEIVSLLPTKDGARTQVLASRWRNLWRSAPLNLDCGGLLPILTHHSDLDRLVSRILAAHTGPGRRLCAPWRNGRKAGKLESWLRSPALDNLEELE</sequence>
<dbReference type="InterPro" id="IPR001810">
    <property type="entry name" value="F-box_dom"/>
</dbReference>
<dbReference type="Gramene" id="TuG1812S0001789800.01.T01">
    <property type="protein sequence ID" value="TuG1812S0001789800.01.T01.s_cds32950"/>
    <property type="gene ID" value="TuG1812S0001789800.01"/>
</dbReference>
<reference evidence="3" key="2">
    <citation type="submission" date="2022-06" db="UniProtKB">
        <authorList>
            <consortium name="EnsemblPlants"/>
        </authorList>
    </citation>
    <scope>IDENTIFICATION</scope>
</reference>
<reference evidence="4" key="1">
    <citation type="journal article" date="2013" name="Nature">
        <title>Draft genome of the wheat A-genome progenitor Triticum urartu.</title>
        <authorList>
            <person name="Ling H.Q."/>
            <person name="Zhao S."/>
            <person name="Liu D."/>
            <person name="Wang J."/>
            <person name="Sun H."/>
            <person name="Zhang C."/>
            <person name="Fan H."/>
            <person name="Li D."/>
            <person name="Dong L."/>
            <person name="Tao Y."/>
            <person name="Gao C."/>
            <person name="Wu H."/>
            <person name="Li Y."/>
            <person name="Cui Y."/>
            <person name="Guo X."/>
            <person name="Zheng S."/>
            <person name="Wang B."/>
            <person name="Yu K."/>
            <person name="Liang Q."/>
            <person name="Yang W."/>
            <person name="Lou X."/>
            <person name="Chen J."/>
            <person name="Feng M."/>
            <person name="Jian J."/>
            <person name="Zhang X."/>
            <person name="Luo G."/>
            <person name="Jiang Y."/>
            <person name="Liu J."/>
            <person name="Wang Z."/>
            <person name="Sha Y."/>
            <person name="Zhang B."/>
            <person name="Wu H."/>
            <person name="Tang D."/>
            <person name="Shen Q."/>
            <person name="Xue P."/>
            <person name="Zou S."/>
            <person name="Wang X."/>
            <person name="Liu X."/>
            <person name="Wang F."/>
            <person name="Yang Y."/>
            <person name="An X."/>
            <person name="Dong Z."/>
            <person name="Zhang K."/>
            <person name="Zhang X."/>
            <person name="Luo M.C."/>
            <person name="Dvorak J."/>
            <person name="Tong Y."/>
            <person name="Wang J."/>
            <person name="Yang H."/>
            <person name="Li Z."/>
            <person name="Wang D."/>
            <person name="Zhang A."/>
            <person name="Wang J."/>
        </authorList>
    </citation>
    <scope>NUCLEOTIDE SEQUENCE</scope>
    <source>
        <strain evidence="4">cv. G1812</strain>
    </source>
</reference>
<feature type="region of interest" description="Disordered" evidence="1">
    <location>
        <begin position="1"/>
        <end position="42"/>
    </location>
</feature>
<dbReference type="InterPro" id="IPR036047">
    <property type="entry name" value="F-box-like_dom_sf"/>
</dbReference>
<evidence type="ECO:0000256" key="1">
    <source>
        <dbReference type="SAM" id="MobiDB-lite"/>
    </source>
</evidence>
<feature type="domain" description="F-box" evidence="2">
    <location>
        <begin position="43"/>
        <end position="83"/>
    </location>
</feature>
<dbReference type="PANTHER" id="PTHR32141">
    <property type="match status" value="1"/>
</dbReference>
<dbReference type="EnsemblPlants" id="TuG1812S0001789800.01.T01">
    <property type="protein sequence ID" value="TuG1812S0001789800.01.T01.s_cds32950"/>
    <property type="gene ID" value="TuG1812S0001789800.01"/>
</dbReference>
<dbReference type="InterPro" id="IPR055302">
    <property type="entry name" value="F-box_dom-containing"/>
</dbReference>